<evidence type="ECO:0000256" key="2">
    <source>
        <dbReference type="ARBA" id="ARBA00022759"/>
    </source>
</evidence>
<dbReference type="Pfam" id="PF00565">
    <property type="entry name" value="SNase"/>
    <property type="match status" value="1"/>
</dbReference>
<evidence type="ECO:0000256" key="3">
    <source>
        <dbReference type="ARBA" id="ARBA00022801"/>
    </source>
</evidence>
<dbReference type="PROSITE" id="PS50830">
    <property type="entry name" value="TNASE_3"/>
    <property type="match status" value="1"/>
</dbReference>
<name>A0A915XK00_9BACT</name>
<protein>
    <recommendedName>
        <fullName evidence="4">TNase-like domain-containing protein</fullName>
    </recommendedName>
</protein>
<dbReference type="Proteomes" id="UP001063350">
    <property type="component" value="Chromosome"/>
</dbReference>
<dbReference type="KEGG" id="ddu:GF1_09390"/>
<evidence type="ECO:0000259" key="4">
    <source>
        <dbReference type="PROSITE" id="PS50830"/>
    </source>
</evidence>
<keyword evidence="2" id="KW-0255">Endonuclease</keyword>
<gene>
    <name evidence="5" type="ORF">GF1_09390</name>
</gene>
<dbReference type="SMART" id="SM00318">
    <property type="entry name" value="SNc"/>
    <property type="match status" value="1"/>
</dbReference>
<dbReference type="InterPro" id="IPR016071">
    <property type="entry name" value="Staphylococal_nuclease_OB-fold"/>
</dbReference>
<organism evidence="5 6">
    <name type="scientific">Desulfolithobacter dissulfuricans</name>
    <dbReference type="NCBI Taxonomy" id="2795293"/>
    <lineage>
        <taxon>Bacteria</taxon>
        <taxon>Pseudomonadati</taxon>
        <taxon>Thermodesulfobacteriota</taxon>
        <taxon>Desulfobulbia</taxon>
        <taxon>Desulfobulbales</taxon>
        <taxon>Desulfobulbaceae</taxon>
        <taxon>Desulfolithobacter</taxon>
    </lineage>
</organism>
<dbReference type="GO" id="GO:0004519">
    <property type="term" value="F:endonuclease activity"/>
    <property type="evidence" value="ECO:0007669"/>
    <property type="project" value="UniProtKB-KW"/>
</dbReference>
<dbReference type="GO" id="GO:0016787">
    <property type="term" value="F:hydrolase activity"/>
    <property type="evidence" value="ECO:0007669"/>
    <property type="project" value="UniProtKB-KW"/>
</dbReference>
<reference evidence="5" key="1">
    <citation type="submission" date="2020-12" db="EMBL/GenBank/DDBJ databases">
        <title>Desulfobium dissulfuricans gen. nov., sp. nov., a novel mesophilic, sulfate-reducing bacterium isolated from a deep-sea hydrothermal vent.</title>
        <authorList>
            <person name="Hashimoto Y."/>
            <person name="Tame A."/>
            <person name="Sawayama S."/>
            <person name="Miyazaki J."/>
            <person name="Takai K."/>
            <person name="Nakagawa S."/>
        </authorList>
    </citation>
    <scope>NUCLEOTIDE SEQUENCE</scope>
    <source>
        <strain evidence="5">GF1</strain>
    </source>
</reference>
<dbReference type="PANTHER" id="PTHR12302:SF3">
    <property type="entry name" value="SERINE_THREONINE-PROTEIN KINASE 31"/>
    <property type="match status" value="1"/>
</dbReference>
<dbReference type="AlphaFoldDB" id="A0A915XK00"/>
<dbReference type="EMBL" id="AP024233">
    <property type="protein sequence ID" value="BCO08563.1"/>
    <property type="molecule type" value="Genomic_DNA"/>
</dbReference>
<evidence type="ECO:0000256" key="1">
    <source>
        <dbReference type="ARBA" id="ARBA00022722"/>
    </source>
</evidence>
<keyword evidence="1" id="KW-0540">Nuclease</keyword>
<dbReference type="Gene3D" id="2.40.50.90">
    <property type="match status" value="1"/>
</dbReference>
<evidence type="ECO:0000313" key="5">
    <source>
        <dbReference type="EMBL" id="BCO08563.1"/>
    </source>
</evidence>
<dbReference type="InterPro" id="IPR035437">
    <property type="entry name" value="SNase_OB-fold_sf"/>
</dbReference>
<dbReference type="SUPFAM" id="SSF50199">
    <property type="entry name" value="Staphylococcal nuclease"/>
    <property type="match status" value="1"/>
</dbReference>
<keyword evidence="3" id="KW-0378">Hydrolase</keyword>
<dbReference type="PANTHER" id="PTHR12302">
    <property type="entry name" value="EBNA2 BINDING PROTEIN P100"/>
    <property type="match status" value="1"/>
</dbReference>
<feature type="domain" description="TNase-like" evidence="4">
    <location>
        <begin position="22"/>
        <end position="146"/>
    </location>
</feature>
<proteinExistence type="predicted"/>
<accession>A0A915XK00</accession>
<sequence>MRVGAGGLVLLYLLAAPLSPALAWHAYVVKVLDGDSLRVKKGNRILEIRLYGIDAPEYGQSYGEQAKRFTRRLTYKKTVSLTSKDMDRYGRIVALVKSDGRLVSRELVREGLAWVYPKYCLEQPLCSSLKRLEYKARRARRGLWKAKNPVSPWKWKQRERSRGQNGRR</sequence>
<evidence type="ECO:0000313" key="6">
    <source>
        <dbReference type="Proteomes" id="UP001063350"/>
    </source>
</evidence>
<keyword evidence="6" id="KW-1185">Reference proteome</keyword>